<gene>
    <name evidence="2" type="ORF">IAC04_05670</name>
</gene>
<comment type="caution">
    <text evidence="2">The sequence shown here is derived from an EMBL/GenBank/DDBJ whole genome shotgun (WGS) entry which is preliminary data.</text>
</comment>
<evidence type="ECO:0000313" key="3">
    <source>
        <dbReference type="Proteomes" id="UP000824115"/>
    </source>
</evidence>
<reference evidence="2" key="1">
    <citation type="journal article" date="2021" name="PeerJ">
        <title>Extensive microbial diversity within the chicken gut microbiome revealed by metagenomics and culture.</title>
        <authorList>
            <person name="Gilroy R."/>
            <person name="Ravi A."/>
            <person name="Getino M."/>
            <person name="Pursley I."/>
            <person name="Horton D.L."/>
            <person name="Alikhan N.F."/>
            <person name="Baker D."/>
            <person name="Gharbi K."/>
            <person name="Hall N."/>
            <person name="Watson M."/>
            <person name="Adriaenssens E.M."/>
            <person name="Foster-Nyarko E."/>
            <person name="Jarju S."/>
            <person name="Secka A."/>
            <person name="Antonio M."/>
            <person name="Oren A."/>
            <person name="Chaudhuri R.R."/>
            <person name="La Ragione R."/>
            <person name="Hildebrand F."/>
            <person name="Pallen M.J."/>
        </authorList>
    </citation>
    <scope>NUCLEOTIDE SEQUENCE</scope>
    <source>
        <strain evidence="2">Gambia16-554</strain>
    </source>
</reference>
<organism evidence="2 3">
    <name type="scientific">Candidatus Coprenecus stercoravium</name>
    <dbReference type="NCBI Taxonomy" id="2840735"/>
    <lineage>
        <taxon>Bacteria</taxon>
        <taxon>Pseudomonadati</taxon>
        <taxon>Bacteroidota</taxon>
        <taxon>Bacteroidia</taxon>
        <taxon>Bacteroidales</taxon>
        <taxon>Rikenellaceae</taxon>
        <taxon>Rikenellaceae incertae sedis</taxon>
        <taxon>Candidatus Coprenecus</taxon>
    </lineage>
</organism>
<protein>
    <submittedName>
        <fullName evidence="2">Uncharacterized protein</fullName>
    </submittedName>
</protein>
<dbReference type="EMBL" id="DXAW01000096">
    <property type="protein sequence ID" value="HIZ85958.1"/>
    <property type="molecule type" value="Genomic_DNA"/>
</dbReference>
<proteinExistence type="predicted"/>
<accession>A0A9D2GRB6</accession>
<dbReference type="Proteomes" id="UP000824115">
    <property type="component" value="Unassembled WGS sequence"/>
</dbReference>
<evidence type="ECO:0000313" key="2">
    <source>
        <dbReference type="EMBL" id="HIZ85958.1"/>
    </source>
</evidence>
<reference evidence="2" key="2">
    <citation type="submission" date="2021-04" db="EMBL/GenBank/DDBJ databases">
        <authorList>
            <person name="Gilroy R."/>
        </authorList>
    </citation>
    <scope>NUCLEOTIDE SEQUENCE</scope>
    <source>
        <strain evidence="2">Gambia16-554</strain>
    </source>
</reference>
<feature type="compositionally biased region" description="Polar residues" evidence="1">
    <location>
        <begin position="185"/>
        <end position="204"/>
    </location>
</feature>
<feature type="region of interest" description="Disordered" evidence="1">
    <location>
        <begin position="182"/>
        <end position="204"/>
    </location>
</feature>
<dbReference type="AlphaFoldDB" id="A0A9D2GRB6"/>
<evidence type="ECO:0000256" key="1">
    <source>
        <dbReference type="SAM" id="MobiDB-lite"/>
    </source>
</evidence>
<name>A0A9D2GRB6_9BACT</name>
<sequence length="204" mass="22866">MARIDISTGILTTGTIVSSIPWGQGEPEQPGIVLSNACDIEHNKAGYVIIAGLVDAKETLKDSKEYANLNITPGSELSKGKKKSLKNFFEDYLFNKGITRYYMIYPSKELEPYMPAMMVDFQHLISIPVNDINRLTLVAELRSPYREEMMHHFTAYTARVPVPREEVSDILPMLTDLDITDSRDGNGTINHGQIEFNSTQLPSP</sequence>